<proteinExistence type="predicted"/>
<dbReference type="Proteomes" id="UP001057402">
    <property type="component" value="Chromosome 3"/>
</dbReference>
<evidence type="ECO:0000313" key="2">
    <source>
        <dbReference type="Proteomes" id="UP001057402"/>
    </source>
</evidence>
<keyword evidence="2" id="KW-1185">Reference proteome</keyword>
<evidence type="ECO:0000313" key="1">
    <source>
        <dbReference type="EMBL" id="KAI4381904.1"/>
    </source>
</evidence>
<reference evidence="2" key="1">
    <citation type="journal article" date="2023" name="Front. Plant Sci.">
        <title>Chromosomal-level genome assembly of Melastoma candidum provides insights into trichome evolution.</title>
        <authorList>
            <person name="Zhong Y."/>
            <person name="Wu W."/>
            <person name="Sun C."/>
            <person name="Zou P."/>
            <person name="Liu Y."/>
            <person name="Dai S."/>
            <person name="Zhou R."/>
        </authorList>
    </citation>
    <scope>NUCLEOTIDE SEQUENCE [LARGE SCALE GENOMIC DNA]</scope>
</reference>
<gene>
    <name evidence="1" type="ORF">MLD38_007924</name>
</gene>
<organism evidence="1 2">
    <name type="scientific">Melastoma candidum</name>
    <dbReference type="NCBI Taxonomy" id="119954"/>
    <lineage>
        <taxon>Eukaryota</taxon>
        <taxon>Viridiplantae</taxon>
        <taxon>Streptophyta</taxon>
        <taxon>Embryophyta</taxon>
        <taxon>Tracheophyta</taxon>
        <taxon>Spermatophyta</taxon>
        <taxon>Magnoliopsida</taxon>
        <taxon>eudicotyledons</taxon>
        <taxon>Gunneridae</taxon>
        <taxon>Pentapetalae</taxon>
        <taxon>rosids</taxon>
        <taxon>malvids</taxon>
        <taxon>Myrtales</taxon>
        <taxon>Melastomataceae</taxon>
        <taxon>Melastomatoideae</taxon>
        <taxon>Melastomateae</taxon>
        <taxon>Melastoma</taxon>
    </lineage>
</organism>
<comment type="caution">
    <text evidence="1">The sequence shown here is derived from an EMBL/GenBank/DDBJ whole genome shotgun (WGS) entry which is preliminary data.</text>
</comment>
<sequence length="196" mass="21794">MAPHGDSITRSLAKKPPPPPRLSKDSLLRTKSDITSQFSKDTVNEEVAAMEFSSSLPPISEVEDAKCECCGMCEEYTAEYIDKVRARFSGKWICGLCAEAVKEEMERQGGEMREDEALLLHMSACARFKQIRAYPALYQADAMRQILKKGTTLRAKSFSPRDKEMGGGQKKGMITRSSSCMPALTRELNELSLSNN</sequence>
<dbReference type="EMBL" id="CM042882">
    <property type="protein sequence ID" value="KAI4381904.1"/>
    <property type="molecule type" value="Genomic_DNA"/>
</dbReference>
<accession>A0ACB9RWE5</accession>
<name>A0ACB9RWE5_9MYRT</name>
<protein>
    <submittedName>
        <fullName evidence="1">Uncharacterized protein</fullName>
    </submittedName>
</protein>